<sequence>MKSALSSPLTIICDTDACTSCGLCATICTTRKITGEKGKNPDINNAGPCISCGHCIAVCPANALSTSTKTFTSPENIEAYHSGLDADILAQYLKSRRSIRTWKDKPVAKEDLDRLLDIAAYAPSAANIHPVKWAVTADPKKVQEFAKASVAYLKTLPADHPAAGIAQMLIAGADAGGDPICRNAPALLIAASESGQDFGLIDSIIALSYIDIFAPSLKIGTCWVGYVMLMLNLKPDLGKILGIPDNWTPQYAMLVGYQGVAFSQIPPRETPEIIWN</sequence>
<feature type="domain" description="4Fe-4S ferredoxin-type" evidence="6">
    <location>
        <begin position="9"/>
        <end position="38"/>
    </location>
</feature>
<dbReference type="SUPFAM" id="SSF54862">
    <property type="entry name" value="4Fe-4S ferredoxins"/>
    <property type="match status" value="1"/>
</dbReference>
<comment type="caution">
    <text evidence="7">The sequence shown here is derived from an EMBL/GenBank/DDBJ whole genome shotgun (WGS) entry which is preliminary data.</text>
</comment>
<proteinExistence type="inferred from homology"/>
<dbReference type="PANTHER" id="PTHR43673:SF2">
    <property type="entry name" value="NITROREDUCTASE"/>
    <property type="match status" value="1"/>
</dbReference>
<feature type="domain" description="4Fe-4S ferredoxin-type" evidence="6">
    <location>
        <begin position="39"/>
        <end position="69"/>
    </location>
</feature>
<dbReference type="Pfam" id="PF13187">
    <property type="entry name" value="Fer4_9"/>
    <property type="match status" value="1"/>
</dbReference>
<dbReference type="Gene3D" id="3.30.70.20">
    <property type="match status" value="1"/>
</dbReference>
<dbReference type="InterPro" id="IPR000415">
    <property type="entry name" value="Nitroreductase-like"/>
</dbReference>
<dbReference type="Gene3D" id="3.40.109.10">
    <property type="entry name" value="NADH Oxidase"/>
    <property type="match status" value="1"/>
</dbReference>
<evidence type="ECO:0000313" key="8">
    <source>
        <dbReference type="Proteomes" id="UP001283212"/>
    </source>
</evidence>
<evidence type="ECO:0000256" key="5">
    <source>
        <dbReference type="ARBA" id="ARBA00023002"/>
    </source>
</evidence>
<evidence type="ECO:0000259" key="6">
    <source>
        <dbReference type="PROSITE" id="PS51379"/>
    </source>
</evidence>
<organism evidence="7 8">
    <name type="scientific">Methanorbis rubei</name>
    <dbReference type="NCBI Taxonomy" id="3028300"/>
    <lineage>
        <taxon>Archaea</taxon>
        <taxon>Methanobacteriati</taxon>
        <taxon>Methanobacteriota</taxon>
        <taxon>Stenosarchaea group</taxon>
        <taxon>Methanomicrobia</taxon>
        <taxon>Methanomicrobiales</taxon>
        <taxon>Methanocorpusculaceae</taxon>
        <taxon>Methanorbis</taxon>
    </lineage>
</organism>
<dbReference type="InterPro" id="IPR017900">
    <property type="entry name" value="4Fe4S_Fe_S_CS"/>
</dbReference>
<dbReference type="Pfam" id="PF00881">
    <property type="entry name" value="Nitroreductase"/>
    <property type="match status" value="1"/>
</dbReference>
<name>A0AAE4SAE4_9EURY</name>
<dbReference type="PROSITE" id="PS00198">
    <property type="entry name" value="4FE4S_FER_1"/>
    <property type="match status" value="1"/>
</dbReference>
<dbReference type="CDD" id="cd02143">
    <property type="entry name" value="nitroreductase_FeS-like"/>
    <property type="match status" value="1"/>
</dbReference>
<keyword evidence="4" id="KW-0288">FMN</keyword>
<dbReference type="Proteomes" id="UP001283212">
    <property type="component" value="Unassembled WGS sequence"/>
</dbReference>
<dbReference type="GO" id="GO:0016491">
    <property type="term" value="F:oxidoreductase activity"/>
    <property type="evidence" value="ECO:0007669"/>
    <property type="project" value="UniProtKB-KW"/>
</dbReference>
<keyword evidence="3" id="KW-0285">Flavoprotein</keyword>
<comment type="similarity">
    <text evidence="2">Belongs to the nitroreductase family.</text>
</comment>
<comment type="cofactor">
    <cofactor evidence="1">
        <name>FMN</name>
        <dbReference type="ChEBI" id="CHEBI:58210"/>
    </cofactor>
</comment>
<evidence type="ECO:0000313" key="7">
    <source>
        <dbReference type="EMBL" id="MDV0442742.1"/>
    </source>
</evidence>
<protein>
    <submittedName>
        <fullName evidence="7">NAD(P)H-quinone oxidoreductase subunit I, chloroplastic</fullName>
    </submittedName>
</protein>
<dbReference type="AlphaFoldDB" id="A0AAE4SAE4"/>
<keyword evidence="8" id="KW-1185">Reference proteome</keyword>
<gene>
    <name evidence="7" type="primary">ndhI_1</name>
    <name evidence="7" type="ORF">McpCs1_00860</name>
</gene>
<accession>A0AAE4SAE4</accession>
<dbReference type="PANTHER" id="PTHR43673">
    <property type="entry name" value="NAD(P)H NITROREDUCTASE YDGI-RELATED"/>
    <property type="match status" value="1"/>
</dbReference>
<evidence type="ECO:0000256" key="2">
    <source>
        <dbReference type="ARBA" id="ARBA00007118"/>
    </source>
</evidence>
<dbReference type="RefSeq" id="WP_338095289.1">
    <property type="nucleotide sequence ID" value="NZ_JAWDKB010000001.1"/>
</dbReference>
<reference evidence="7 8" key="1">
    <citation type="submission" date="2023-06" db="EMBL/GenBank/DDBJ databases">
        <title>Genome sequence of Methancorpusculaceae sp. Cs1.</title>
        <authorList>
            <person name="Protasov E."/>
            <person name="Platt K."/>
            <person name="Poehlein A."/>
            <person name="Daniel R."/>
            <person name="Brune A."/>
        </authorList>
    </citation>
    <scope>NUCLEOTIDE SEQUENCE [LARGE SCALE GENOMIC DNA]</scope>
    <source>
        <strain evidence="7 8">Cs1</strain>
    </source>
</reference>
<dbReference type="PROSITE" id="PS51379">
    <property type="entry name" value="4FE4S_FER_2"/>
    <property type="match status" value="2"/>
</dbReference>
<keyword evidence="5" id="KW-0560">Oxidoreductase</keyword>
<evidence type="ECO:0000256" key="4">
    <source>
        <dbReference type="ARBA" id="ARBA00022643"/>
    </source>
</evidence>
<dbReference type="EMBL" id="JAWDKB010000001">
    <property type="protein sequence ID" value="MDV0442742.1"/>
    <property type="molecule type" value="Genomic_DNA"/>
</dbReference>
<dbReference type="InterPro" id="IPR017896">
    <property type="entry name" value="4Fe4S_Fe-S-bd"/>
</dbReference>
<evidence type="ECO:0000256" key="1">
    <source>
        <dbReference type="ARBA" id="ARBA00001917"/>
    </source>
</evidence>
<dbReference type="SUPFAM" id="SSF55469">
    <property type="entry name" value="FMN-dependent nitroreductase-like"/>
    <property type="match status" value="1"/>
</dbReference>
<dbReference type="InterPro" id="IPR029479">
    <property type="entry name" value="Nitroreductase"/>
</dbReference>
<evidence type="ECO:0000256" key="3">
    <source>
        <dbReference type="ARBA" id="ARBA00022630"/>
    </source>
</evidence>